<accession>A0A5J4TS12</accession>
<dbReference type="EMBL" id="SNRW01026601">
    <property type="protein sequence ID" value="KAA6360679.1"/>
    <property type="molecule type" value="Genomic_DNA"/>
</dbReference>
<comment type="caution">
    <text evidence="1">The sequence shown here is derived from an EMBL/GenBank/DDBJ whole genome shotgun (WGS) entry which is preliminary data.</text>
</comment>
<organism evidence="1 2">
    <name type="scientific">Streblomastix strix</name>
    <dbReference type="NCBI Taxonomy" id="222440"/>
    <lineage>
        <taxon>Eukaryota</taxon>
        <taxon>Metamonada</taxon>
        <taxon>Preaxostyla</taxon>
        <taxon>Oxymonadida</taxon>
        <taxon>Streblomastigidae</taxon>
        <taxon>Streblomastix</taxon>
    </lineage>
</organism>
<evidence type="ECO:0000313" key="1">
    <source>
        <dbReference type="EMBL" id="KAA6360679.1"/>
    </source>
</evidence>
<gene>
    <name evidence="1" type="ORF">EZS28_043793</name>
</gene>
<feature type="non-terminal residue" evidence="1">
    <location>
        <position position="1"/>
    </location>
</feature>
<reference evidence="1 2" key="1">
    <citation type="submission" date="2019-03" db="EMBL/GenBank/DDBJ databases">
        <title>Single cell metagenomics reveals metabolic interactions within the superorganism composed of flagellate Streblomastix strix and complex community of Bacteroidetes bacteria on its surface.</title>
        <authorList>
            <person name="Treitli S.C."/>
            <person name="Kolisko M."/>
            <person name="Husnik F."/>
            <person name="Keeling P."/>
            <person name="Hampl V."/>
        </authorList>
    </citation>
    <scope>NUCLEOTIDE SEQUENCE [LARGE SCALE GENOMIC DNA]</scope>
    <source>
        <strain evidence="1">ST1C</strain>
    </source>
</reference>
<dbReference type="AlphaFoldDB" id="A0A5J4TS12"/>
<name>A0A5J4TS12_9EUKA</name>
<sequence>LRRMFFIVPSTKCFDPVPFLNKGSRSIVVQYQQKPSTAFERKNYSKALNELLLRVGWFIVWVVIQMELKDIKK</sequence>
<dbReference type="Proteomes" id="UP000324800">
    <property type="component" value="Unassembled WGS sequence"/>
</dbReference>
<evidence type="ECO:0000313" key="2">
    <source>
        <dbReference type="Proteomes" id="UP000324800"/>
    </source>
</evidence>
<protein>
    <submittedName>
        <fullName evidence="1">Uncharacterized protein</fullName>
    </submittedName>
</protein>
<proteinExistence type="predicted"/>